<reference evidence="5" key="1">
    <citation type="submission" date="2021-01" db="EMBL/GenBank/DDBJ databases">
        <authorList>
            <person name="Corre E."/>
            <person name="Pelletier E."/>
            <person name="Niang G."/>
            <person name="Scheremetjew M."/>
            <person name="Finn R."/>
            <person name="Kale V."/>
            <person name="Holt S."/>
            <person name="Cochrane G."/>
            <person name="Meng A."/>
            <person name="Brown T."/>
            <person name="Cohen L."/>
        </authorList>
    </citation>
    <scope>NUCLEOTIDE SEQUENCE</scope>
    <source>
        <strain evidence="5">PLY182g</strain>
    </source>
</reference>
<keyword evidence="1" id="KW-0732">Signal</keyword>
<feature type="domain" description="GST N-terminal" evidence="3">
    <location>
        <begin position="94"/>
        <end position="175"/>
    </location>
</feature>
<dbReference type="PROSITE" id="PS50405">
    <property type="entry name" value="GST_CTER"/>
    <property type="match status" value="1"/>
</dbReference>
<feature type="domain" description="SRCR" evidence="2">
    <location>
        <begin position="81"/>
        <end position="130"/>
    </location>
</feature>
<evidence type="ECO:0000259" key="4">
    <source>
        <dbReference type="PROSITE" id="PS50405"/>
    </source>
</evidence>
<dbReference type="GO" id="GO:0005737">
    <property type="term" value="C:cytoplasm"/>
    <property type="evidence" value="ECO:0007669"/>
    <property type="project" value="TreeGrafter"/>
</dbReference>
<accession>A0A7S0LIK9</accession>
<evidence type="ECO:0000259" key="2">
    <source>
        <dbReference type="PROSITE" id="PS50287"/>
    </source>
</evidence>
<dbReference type="InterPro" id="IPR050983">
    <property type="entry name" value="GST_Omega/HSP26"/>
</dbReference>
<dbReference type="InterPro" id="IPR040079">
    <property type="entry name" value="Glutathione_S-Trfase"/>
</dbReference>
<dbReference type="SUPFAM" id="SSF47616">
    <property type="entry name" value="GST C-terminal domain-like"/>
    <property type="match status" value="1"/>
</dbReference>
<dbReference type="InterPro" id="IPR036249">
    <property type="entry name" value="Thioredoxin-like_sf"/>
</dbReference>
<dbReference type="GO" id="GO:0016020">
    <property type="term" value="C:membrane"/>
    <property type="evidence" value="ECO:0007669"/>
    <property type="project" value="InterPro"/>
</dbReference>
<gene>
    <name evidence="5" type="ORF">CPEL01642_LOCUS17022</name>
</gene>
<dbReference type="Pfam" id="PF13410">
    <property type="entry name" value="GST_C_2"/>
    <property type="match status" value="1"/>
</dbReference>
<dbReference type="PANTHER" id="PTHR43968:SF14">
    <property type="entry name" value="GLUTATHIONE S-TRANSFERASE"/>
    <property type="match status" value="1"/>
</dbReference>
<feature type="signal peptide" evidence="1">
    <location>
        <begin position="1"/>
        <end position="16"/>
    </location>
</feature>
<dbReference type="InterPro" id="IPR001190">
    <property type="entry name" value="SRCR"/>
</dbReference>
<dbReference type="InterPro" id="IPR004045">
    <property type="entry name" value="Glutathione_S-Trfase_N"/>
</dbReference>
<evidence type="ECO:0000259" key="3">
    <source>
        <dbReference type="PROSITE" id="PS50404"/>
    </source>
</evidence>
<evidence type="ECO:0000256" key="1">
    <source>
        <dbReference type="SAM" id="SignalP"/>
    </source>
</evidence>
<dbReference type="Gene3D" id="3.40.30.10">
    <property type="entry name" value="Glutaredoxin"/>
    <property type="match status" value="1"/>
</dbReference>
<dbReference type="CDD" id="cd00299">
    <property type="entry name" value="GST_C_family"/>
    <property type="match status" value="1"/>
</dbReference>
<dbReference type="SUPFAM" id="SSF52833">
    <property type="entry name" value="Thioredoxin-like"/>
    <property type="match status" value="1"/>
</dbReference>
<proteinExistence type="predicted"/>
<dbReference type="PROSITE" id="PS51354">
    <property type="entry name" value="GLUTAREDOXIN_2"/>
    <property type="match status" value="1"/>
</dbReference>
<dbReference type="SFLD" id="SFLDG00358">
    <property type="entry name" value="Main_(cytGST)"/>
    <property type="match status" value="1"/>
</dbReference>
<dbReference type="PROSITE" id="PS50287">
    <property type="entry name" value="SRCR_2"/>
    <property type="match status" value="1"/>
</dbReference>
<dbReference type="InterPro" id="IPR010987">
    <property type="entry name" value="Glutathione-S-Trfase_C-like"/>
</dbReference>
<protein>
    <recommendedName>
        <fullName evidence="6">GST N-terminal domain-containing protein</fullName>
    </recommendedName>
</protein>
<organism evidence="5">
    <name type="scientific">Coccolithus braarudii</name>
    <dbReference type="NCBI Taxonomy" id="221442"/>
    <lineage>
        <taxon>Eukaryota</taxon>
        <taxon>Haptista</taxon>
        <taxon>Haptophyta</taxon>
        <taxon>Prymnesiophyceae</taxon>
        <taxon>Coccolithales</taxon>
        <taxon>Coccolithaceae</taxon>
        <taxon>Coccolithus</taxon>
    </lineage>
</organism>
<dbReference type="Pfam" id="PF13409">
    <property type="entry name" value="GST_N_2"/>
    <property type="match status" value="1"/>
</dbReference>
<dbReference type="EMBL" id="HBEY01035601">
    <property type="protein sequence ID" value="CAD8613642.1"/>
    <property type="molecule type" value="Transcribed_RNA"/>
</dbReference>
<evidence type="ECO:0000313" key="5">
    <source>
        <dbReference type="EMBL" id="CAD8613642.1"/>
    </source>
</evidence>
<dbReference type="PROSITE" id="PS50404">
    <property type="entry name" value="GST_NTER"/>
    <property type="match status" value="1"/>
</dbReference>
<sequence>MSTVLVVFATTAAALAPNLGGMLSTLLGGAGTPMATPIKDAAPSLDDLAESLRDSSTEDEIAFRSRLADGTLPHASALAKVRLFDGTRKDAERVTLYRDTAAWCPYCEKVWLMLEEKRVPYTVEKVNMNCYGEKPAWFWAMQPSGGIPVAKIDGQVIRESNDIIMAIENTFDGKPMLPVDEEEAAAVQPLLGLERQIFSCWFRWLTSGSNDGALRIQFVALMAEVDDALATRGGPYFLGADTSLVDCMFAPFLERMAASVLYYKGLAVRTNGDWPNVVRWFEAMEERPSYRHICSDFYTHAHDLPPQIGRCQLTKEAERYAAAIDGLAASWQIPLPQAGHEAIYEPIDHLGQDDDSARREAAERLLANWKAVSRFSARGVGKRGFPPVSAPLSDPNAGVGENLLPQVDIALRHVVQSLLQGELAPAELSDGLAVEVVTPSLGYLRDRVSVPRDMGYPAARQLRAHLNSVIKGVAQKQATST</sequence>
<dbReference type="Gene3D" id="1.20.1050.10">
    <property type="match status" value="1"/>
</dbReference>
<dbReference type="AlphaFoldDB" id="A0A7S0LIK9"/>
<dbReference type="SFLD" id="SFLDS00019">
    <property type="entry name" value="Glutathione_Transferase_(cytos"/>
    <property type="match status" value="1"/>
</dbReference>
<dbReference type="InterPro" id="IPR036282">
    <property type="entry name" value="Glutathione-S-Trfase_C_sf"/>
</dbReference>
<name>A0A7S0LIK9_9EUKA</name>
<evidence type="ECO:0008006" key="6">
    <source>
        <dbReference type="Google" id="ProtNLM"/>
    </source>
</evidence>
<dbReference type="PANTHER" id="PTHR43968">
    <property type="match status" value="1"/>
</dbReference>
<feature type="chain" id="PRO_5030933489" description="GST N-terminal domain-containing protein" evidence="1">
    <location>
        <begin position="17"/>
        <end position="481"/>
    </location>
</feature>
<dbReference type="CDD" id="cd00570">
    <property type="entry name" value="GST_N_family"/>
    <property type="match status" value="1"/>
</dbReference>
<feature type="domain" description="GST C-terminal" evidence="4">
    <location>
        <begin position="180"/>
        <end position="306"/>
    </location>
</feature>